<dbReference type="PANTHER" id="PTHR30086">
    <property type="entry name" value="ARGININE EXPORTER PROTEIN ARGO"/>
    <property type="match status" value="1"/>
</dbReference>
<evidence type="ECO:0000256" key="6">
    <source>
        <dbReference type="SAM" id="Phobius"/>
    </source>
</evidence>
<dbReference type="AlphaFoldDB" id="A0A166IFP9"/>
<organism evidence="7 9">
    <name type="scientific">Rathayibacter tanaceti</name>
    <dbReference type="NCBI Taxonomy" id="1671680"/>
    <lineage>
        <taxon>Bacteria</taxon>
        <taxon>Bacillati</taxon>
        <taxon>Actinomycetota</taxon>
        <taxon>Actinomycetes</taxon>
        <taxon>Micrococcales</taxon>
        <taxon>Microbacteriaceae</taxon>
        <taxon>Rathayibacter</taxon>
    </lineage>
</organism>
<dbReference type="OrthoDB" id="3175972at2"/>
<keyword evidence="5 6" id="KW-0472">Membrane</keyword>
<dbReference type="GO" id="GO:0005886">
    <property type="term" value="C:plasma membrane"/>
    <property type="evidence" value="ECO:0007669"/>
    <property type="project" value="UniProtKB-SubCell"/>
</dbReference>
<gene>
    <name evidence="7" type="primary">rhtC</name>
    <name evidence="7" type="ORF">ACH61_00547</name>
    <name evidence="8" type="ORF">GSU10_11135</name>
</gene>
<dbReference type="EMBL" id="CP047186">
    <property type="protein sequence ID" value="QHC56131.1"/>
    <property type="molecule type" value="Genomic_DNA"/>
</dbReference>
<dbReference type="RefSeq" id="WP_068208196.1">
    <property type="nucleotide sequence ID" value="NZ_CP047186.1"/>
</dbReference>
<dbReference type="GO" id="GO:0015171">
    <property type="term" value="F:amino acid transmembrane transporter activity"/>
    <property type="evidence" value="ECO:0007669"/>
    <property type="project" value="TreeGrafter"/>
</dbReference>
<evidence type="ECO:0000256" key="2">
    <source>
        <dbReference type="ARBA" id="ARBA00022475"/>
    </source>
</evidence>
<accession>A0A166IFP9</accession>
<feature type="transmembrane region" description="Helical" evidence="6">
    <location>
        <begin position="153"/>
        <end position="178"/>
    </location>
</feature>
<keyword evidence="3 6" id="KW-0812">Transmembrane</keyword>
<sequence>MSIEPILAFAGIALAVVLMPGADTILVLRTSLRDGARSGIVTALGVVCGPIVWGALAGLGVALILERIPILYSIVAIAGGLYLIYLASQSFRASLASWRAQEEVEVDGGAAIEHRGLRSYFFTGLMTNLLNPKIGVFYLAVMPGLFLDETVTVWLGALLGLIHSVLGLIFLSGVSVLSSLARRYLIRRRAYAITELVCGLCLLAFGVFVLVEVARGGLF</sequence>
<protein>
    <submittedName>
        <fullName evidence="8">LysE family transporter</fullName>
    </submittedName>
    <submittedName>
        <fullName evidence="7">Threonine efflux protein</fullName>
    </submittedName>
</protein>
<evidence type="ECO:0000313" key="7">
    <source>
        <dbReference type="EMBL" id="KZX22306.1"/>
    </source>
</evidence>
<evidence type="ECO:0000313" key="10">
    <source>
        <dbReference type="Proteomes" id="UP000465031"/>
    </source>
</evidence>
<feature type="transmembrane region" description="Helical" evidence="6">
    <location>
        <begin position="190"/>
        <end position="211"/>
    </location>
</feature>
<feature type="transmembrane region" description="Helical" evidence="6">
    <location>
        <begin position="120"/>
        <end position="141"/>
    </location>
</feature>
<evidence type="ECO:0000256" key="1">
    <source>
        <dbReference type="ARBA" id="ARBA00004651"/>
    </source>
</evidence>
<reference evidence="8" key="2">
    <citation type="submission" date="2019-12" db="EMBL/GenBank/DDBJ databases">
        <title>Complete and Draft Genome Sequences of New Strains and Members of Some Known Species of the Genus Rathayibacter isolated from Plants.</title>
        <authorList>
            <person name="Tarlachkov S.V."/>
            <person name="Starodumova I.P."/>
            <person name="Dorofeeva L.V."/>
            <person name="Prisyazhnaya N.V."/>
            <person name="Leyn S.A."/>
            <person name="Zlamal J.E."/>
            <person name="Elane M.L."/>
            <person name="Osterman A.L."/>
            <person name="Nadler S.A."/>
            <person name="Subbotin S.A."/>
            <person name="Evtushenko L.I."/>
        </authorList>
    </citation>
    <scope>NUCLEOTIDE SEQUENCE</scope>
    <source>
        <strain evidence="8">VKM Ac-2761</strain>
    </source>
</reference>
<keyword evidence="9" id="KW-1185">Reference proteome</keyword>
<dbReference type="Proteomes" id="UP000076717">
    <property type="component" value="Unassembled WGS sequence"/>
</dbReference>
<keyword evidence="2" id="KW-1003">Cell membrane</keyword>
<evidence type="ECO:0000313" key="8">
    <source>
        <dbReference type="EMBL" id="QHC56131.1"/>
    </source>
</evidence>
<feature type="transmembrane region" description="Helical" evidence="6">
    <location>
        <begin position="70"/>
        <end position="88"/>
    </location>
</feature>
<feature type="transmembrane region" description="Helical" evidence="6">
    <location>
        <begin position="6"/>
        <end position="28"/>
    </location>
</feature>
<reference evidence="7 9" key="1">
    <citation type="submission" date="2015-08" db="EMBL/GenBank/DDBJ databases">
        <title>Draft Genome Sequence of Rathayibacter sp. Strain VKM Ac-2596 Isolated from Leaf Gall Induced by Plant-Parasitic Nematodes.</title>
        <authorList>
            <person name="Vasilenko O.V."/>
            <person name="Starodumova I.P."/>
            <person name="Tarlachkov S.V."/>
            <person name="Dorofeeva L.V."/>
            <person name="Evtushenko L.I."/>
        </authorList>
    </citation>
    <scope>NUCLEOTIDE SEQUENCE [LARGE SCALE GENOMIC DNA]</scope>
    <source>
        <strain evidence="7 9">VKM Ac-2596</strain>
    </source>
</reference>
<comment type="subcellular location">
    <subcellularLocation>
        <location evidence="1">Cell membrane</location>
        <topology evidence="1">Multi-pass membrane protein</topology>
    </subcellularLocation>
</comment>
<dbReference type="KEGG" id="rte:GSU10_11135"/>
<evidence type="ECO:0000256" key="5">
    <source>
        <dbReference type="ARBA" id="ARBA00023136"/>
    </source>
</evidence>
<dbReference type="PIRSF" id="PIRSF006324">
    <property type="entry name" value="LeuE"/>
    <property type="match status" value="1"/>
</dbReference>
<dbReference type="InterPro" id="IPR001123">
    <property type="entry name" value="LeuE-type"/>
</dbReference>
<dbReference type="Proteomes" id="UP000465031">
    <property type="component" value="Chromosome"/>
</dbReference>
<feature type="transmembrane region" description="Helical" evidence="6">
    <location>
        <begin position="40"/>
        <end position="64"/>
    </location>
</feature>
<keyword evidence="4 6" id="KW-1133">Transmembrane helix</keyword>
<dbReference type="EMBL" id="LIIN01000010">
    <property type="protein sequence ID" value="KZX22306.1"/>
    <property type="molecule type" value="Genomic_DNA"/>
</dbReference>
<name>A0A166IFP9_9MICO</name>
<evidence type="ECO:0000256" key="3">
    <source>
        <dbReference type="ARBA" id="ARBA00022692"/>
    </source>
</evidence>
<evidence type="ECO:0000256" key="4">
    <source>
        <dbReference type="ARBA" id="ARBA00022989"/>
    </source>
</evidence>
<proteinExistence type="predicted"/>
<evidence type="ECO:0000313" key="9">
    <source>
        <dbReference type="Proteomes" id="UP000076717"/>
    </source>
</evidence>
<dbReference type="PANTHER" id="PTHR30086:SF20">
    <property type="entry name" value="ARGININE EXPORTER PROTEIN ARGO-RELATED"/>
    <property type="match status" value="1"/>
</dbReference>
<dbReference type="Pfam" id="PF01810">
    <property type="entry name" value="LysE"/>
    <property type="match status" value="1"/>
</dbReference>
<reference evidence="10" key="3">
    <citation type="submission" date="2019-12" db="EMBL/GenBank/DDBJ databases">
        <title>Complete and draft genome sequences of new strains and members of some known species of the genus Rathayibacter isolated from plants.</title>
        <authorList>
            <person name="Tarlachkov S.V."/>
            <person name="Starodumova I.P."/>
            <person name="Dorofeeva L.V."/>
            <person name="Prisyazhnaya N.V."/>
            <person name="Leyn S."/>
            <person name="Zlamal J."/>
            <person name="Elan M."/>
            <person name="Osterman A.L."/>
            <person name="Nadler S."/>
            <person name="Subbotin S.A."/>
            <person name="Evtushenko L.I."/>
        </authorList>
    </citation>
    <scope>NUCLEOTIDE SEQUENCE [LARGE SCALE GENOMIC DNA]</scope>
    <source>
        <strain evidence="10">VKM Ac-2761</strain>
    </source>
</reference>